<dbReference type="OrthoDB" id="5575062at2759"/>
<dbReference type="SUPFAM" id="SSF52540">
    <property type="entry name" value="P-loop containing nucleoside triphosphate hydrolases"/>
    <property type="match status" value="2"/>
</dbReference>
<evidence type="ECO:0000256" key="10">
    <source>
        <dbReference type="SAM" id="Coils"/>
    </source>
</evidence>
<dbReference type="InterPro" id="IPR027417">
    <property type="entry name" value="P-loop_NTPase"/>
</dbReference>
<dbReference type="InterPro" id="IPR010935">
    <property type="entry name" value="SMC_hinge"/>
</dbReference>
<evidence type="ECO:0000256" key="7">
    <source>
        <dbReference type="ARBA" id="ARBA00023054"/>
    </source>
</evidence>
<dbReference type="InterPro" id="IPR021715">
    <property type="entry name" value="Slu7_dom"/>
</dbReference>
<evidence type="ECO:0000256" key="2">
    <source>
        <dbReference type="ARBA" id="ARBA00004286"/>
    </source>
</evidence>
<dbReference type="Pfam" id="PF02463">
    <property type="entry name" value="SMC_N"/>
    <property type="match status" value="1"/>
</dbReference>
<evidence type="ECO:0000256" key="1">
    <source>
        <dbReference type="ARBA" id="ARBA00004123"/>
    </source>
</evidence>
<dbReference type="GO" id="GO:0003677">
    <property type="term" value="F:DNA binding"/>
    <property type="evidence" value="ECO:0007669"/>
    <property type="project" value="TreeGrafter"/>
</dbReference>
<proteinExistence type="inferred from homology"/>
<dbReference type="GO" id="GO:0051301">
    <property type="term" value="P:cell division"/>
    <property type="evidence" value="ECO:0007669"/>
    <property type="project" value="UniProtKB-KW"/>
</dbReference>
<dbReference type="Gene3D" id="3.40.50.300">
    <property type="entry name" value="P-loop containing nucleotide triphosphate hydrolases"/>
    <property type="match status" value="2"/>
</dbReference>
<dbReference type="GO" id="GO:0008278">
    <property type="term" value="C:cohesin complex"/>
    <property type="evidence" value="ECO:0007669"/>
    <property type="project" value="InterPro"/>
</dbReference>
<accession>A0A8H7PR30</accession>
<dbReference type="SUPFAM" id="SSF75553">
    <property type="entry name" value="Smc hinge domain"/>
    <property type="match status" value="1"/>
</dbReference>
<organism evidence="12 13">
    <name type="scientific">Mortierella isabellina</name>
    <name type="common">Filamentous fungus</name>
    <name type="synonym">Umbelopsis isabellina</name>
    <dbReference type="NCBI Taxonomy" id="91625"/>
    <lineage>
        <taxon>Eukaryota</taxon>
        <taxon>Fungi</taxon>
        <taxon>Fungi incertae sedis</taxon>
        <taxon>Mucoromycota</taxon>
        <taxon>Mucoromycotina</taxon>
        <taxon>Umbelopsidomycetes</taxon>
        <taxon>Umbelopsidales</taxon>
        <taxon>Umbelopsidaceae</taxon>
        <taxon>Umbelopsis</taxon>
    </lineage>
</organism>
<dbReference type="Gene3D" id="1.20.1060.20">
    <property type="match status" value="1"/>
</dbReference>
<dbReference type="GO" id="GO:0016887">
    <property type="term" value="F:ATP hydrolysis activity"/>
    <property type="evidence" value="ECO:0007669"/>
    <property type="project" value="InterPro"/>
</dbReference>
<feature type="coiled-coil region" evidence="10">
    <location>
        <begin position="201"/>
        <end position="231"/>
    </location>
</feature>
<dbReference type="CDD" id="cd03275">
    <property type="entry name" value="ABC_SMC1_euk"/>
    <property type="match status" value="2"/>
</dbReference>
<evidence type="ECO:0000256" key="8">
    <source>
        <dbReference type="ARBA" id="ARBA00023242"/>
    </source>
</evidence>
<keyword evidence="8" id="KW-0539">Nucleus</keyword>
<keyword evidence="7 10" id="KW-0175">Coiled coil</keyword>
<dbReference type="PANTHER" id="PTHR18937:SF12">
    <property type="entry name" value="STRUCTURAL MAINTENANCE OF CHROMOSOMES PROTEIN"/>
    <property type="match status" value="1"/>
</dbReference>
<feature type="coiled-coil region" evidence="10">
    <location>
        <begin position="806"/>
        <end position="931"/>
    </location>
</feature>
<name>A0A8H7PR30_MORIS</name>
<comment type="similarity">
    <text evidence="3">Belongs to the SMC family. SMC1 subfamily.</text>
</comment>
<dbReference type="GO" id="GO:0005524">
    <property type="term" value="F:ATP binding"/>
    <property type="evidence" value="ECO:0007669"/>
    <property type="project" value="InterPro"/>
</dbReference>
<dbReference type="SMART" id="SM00968">
    <property type="entry name" value="SMC_hinge"/>
    <property type="match status" value="1"/>
</dbReference>
<evidence type="ECO:0000256" key="6">
    <source>
        <dbReference type="ARBA" id="ARBA00022776"/>
    </source>
</evidence>
<keyword evidence="6" id="KW-0498">Mitosis</keyword>
<keyword evidence="4" id="KW-0158">Chromosome</keyword>
<evidence type="ECO:0000313" key="13">
    <source>
        <dbReference type="Proteomes" id="UP000654370"/>
    </source>
</evidence>
<evidence type="ECO:0000313" key="12">
    <source>
        <dbReference type="EMBL" id="KAG2178904.1"/>
    </source>
</evidence>
<sequence>MGRIIRLELENFKSYKGHQTIGPFHKFSCVIGPNGAGKSNLMDAISFVLGVNSLQLRSQNLKDFIYRGGAMQEDGEDHSQVSRETRRKAYVMIVYQDDNGRELRFVRTVNPKGQSEYKINDKVVPWKTYNSTLENENILIRARNFLVFQGDVEHVASQSPKDLTLLIEHISGSLEYKEDYDKLKIEQDQAIENSAFNFNKKRGINSEIKQYQEQKAEAERYEKLGEDKKAKIVRYLLWKLFHVEKKIDDCETEAEEKRVEINTAYSDQSSVDDDFKITRKELAVIHRERIKKELSIKNLERDLQHYRLNGISIDEKISHLRKKVQQTTENNSRVSKDFEHQNSVISDLEDDLSRLNTVIAECTKELQASISQTGAVLDDIQIEEYNARKQQVSNQAVYEKHQLSNLQRQYKANQEVLSRMEEKVTDIRDRQSHLVTEEKTLIDYSHDVEVQISDTTKDLAVKRDELEGLRKEQAGIFEKEHELNEKLQNTLNRLMQAKIDQNESEKEVRFKECLQNLKQIYSGFHGRLADLCKPTQRKYDLAVSIVLGRNIDAVVVDNEKTAMDCIQYMRDQRAGHATFIPLDTIVAPAVDERFRTIANGAKLAVDVLEYDDQYERALLYACGNSLVCDTLAIAKHICYERNQEVKAVTLEGTVIHRTGLITGGETVGTAKQWEERELEGLKQTRDNLLAQLNELSKKKRRGSAEENAKSECEALETKLNFLREELKGTQTKLAGIRSELDHLSRQLAAEEVPYIQASNDLKSQAQTISELEAHISRIEDEVFSDFCSRINVANIREYESSQLKGTQELNEKMLNLKTQQSKVENQLIFERQQSDELQERLTKLKSVLTNDNSEIESMDSEKEEYMRKLHAIEDSIEKIESQVATLKEKEDAQEKLVEERRKSLGQKGQEVDKMMKTVTDIETTIEKLRADRMSIFRRCKLEEIDIPLNQGSMEDVPMDDSEQTEDQFEKARKAAKRAKDKFTSVKQKRLHLFMDAYNHISEKIDQVYKDLTKSAYHPLGGTAYLSLEDNEEPYLEGVRYHAMPPMKRFRDMEQLSGGEKTMAALALLFAIHSYHPSPFFVLDEVDAALDNANVAKIANYIRENASETFQFIVISLKSMLYQKAESLVGIYRDQDINSSRVLTLALDQHQEQQKELDAARKAGTAPAEVDEEGNEINPHTPQFMLKAPWYVDTGKPGLKHQQAPAKKLGRKFDELGWYARGQRAGPAATKYRKGACENCGALTHPTRDCVERPRKKGAKWTGKNIQADEIVQDVDLDWDEKRDRWNGYDPKEHDKVVEEYERVEEQRRKMKAAELDKQGLISSEEAKKIVEGGNSGFSDDEYGDDEEKYADQADMPGQHVNTKTRTTIRNLRIREDTAKYLINLDVNSAYYDPKTRSMRENPLQEGDPNDTNFAGDNFTRYSGDAPNMAKAQMFAWQAADRGNEVHLQANPTQLALLHKQFEEQKEKVRDTNKGSILAKYGGEEHLQRPPTELLLAQSENYVEYSRTGKVVKGQERAVARSKYEEDVYTNNHTSVWGSYWADGRWGYKCCHAFLKNSYCTGSAGIEAAEVASAKALLAAGK</sequence>
<dbReference type="EMBL" id="JAEPQZ010000007">
    <property type="protein sequence ID" value="KAG2178904.1"/>
    <property type="molecule type" value="Genomic_DNA"/>
</dbReference>
<protein>
    <recommendedName>
        <fullName evidence="11">SMC hinge domain-containing protein</fullName>
    </recommendedName>
</protein>
<evidence type="ECO:0000256" key="3">
    <source>
        <dbReference type="ARBA" id="ARBA00005597"/>
    </source>
</evidence>
<comment type="subcellular location">
    <subcellularLocation>
        <location evidence="2">Chromosome</location>
    </subcellularLocation>
    <subcellularLocation>
        <location evidence="1">Nucleus</location>
    </subcellularLocation>
</comment>
<dbReference type="GO" id="GO:0005634">
    <property type="term" value="C:nucleus"/>
    <property type="evidence" value="ECO:0007669"/>
    <property type="project" value="UniProtKB-SubCell"/>
</dbReference>
<dbReference type="Proteomes" id="UP000654370">
    <property type="component" value="Unassembled WGS sequence"/>
</dbReference>
<dbReference type="Pfam" id="PF11708">
    <property type="entry name" value="Slu7"/>
    <property type="match status" value="1"/>
</dbReference>
<evidence type="ECO:0000256" key="5">
    <source>
        <dbReference type="ARBA" id="ARBA00022618"/>
    </source>
</evidence>
<reference evidence="12" key="1">
    <citation type="submission" date="2020-12" db="EMBL/GenBank/DDBJ databases">
        <title>Metabolic potential, ecology and presence of endohyphal bacteria is reflected in genomic diversity of Mucoromycotina.</title>
        <authorList>
            <person name="Muszewska A."/>
            <person name="Okrasinska A."/>
            <person name="Steczkiewicz K."/>
            <person name="Drgas O."/>
            <person name="Orlowska M."/>
            <person name="Perlinska-Lenart U."/>
            <person name="Aleksandrzak-Piekarczyk T."/>
            <person name="Szatraj K."/>
            <person name="Zielenkiewicz U."/>
            <person name="Pilsyk S."/>
            <person name="Malc E."/>
            <person name="Mieczkowski P."/>
            <person name="Kruszewska J.S."/>
            <person name="Biernat P."/>
            <person name="Pawlowska J."/>
        </authorList>
    </citation>
    <scope>NUCLEOTIDE SEQUENCE</scope>
    <source>
        <strain evidence="12">WA0000067209</strain>
    </source>
</reference>
<dbReference type="Pfam" id="PF06470">
    <property type="entry name" value="SMC_hinge"/>
    <property type="match status" value="1"/>
</dbReference>
<evidence type="ECO:0000256" key="4">
    <source>
        <dbReference type="ARBA" id="ARBA00022454"/>
    </source>
</evidence>
<keyword evidence="13" id="KW-1185">Reference proteome</keyword>
<evidence type="ECO:0000256" key="9">
    <source>
        <dbReference type="ARBA" id="ARBA00023306"/>
    </source>
</evidence>
<feature type="coiled-coil region" evidence="10">
    <location>
        <begin position="452"/>
        <end position="507"/>
    </location>
</feature>
<keyword evidence="9" id="KW-0131">Cell cycle</keyword>
<dbReference type="InterPro" id="IPR028468">
    <property type="entry name" value="Smc1_ABC"/>
</dbReference>
<feature type="domain" description="SMC hinge" evidence="11">
    <location>
        <begin position="522"/>
        <end position="638"/>
    </location>
</feature>
<dbReference type="GO" id="GO:0007062">
    <property type="term" value="P:sister chromatid cohesion"/>
    <property type="evidence" value="ECO:0007669"/>
    <property type="project" value="InterPro"/>
</dbReference>
<dbReference type="InterPro" id="IPR003395">
    <property type="entry name" value="RecF/RecN/SMC_N"/>
</dbReference>
<gene>
    <name evidence="12" type="ORF">INT43_001751</name>
</gene>
<keyword evidence="5" id="KW-0132">Cell division</keyword>
<dbReference type="Gene3D" id="3.30.70.1620">
    <property type="match status" value="1"/>
</dbReference>
<dbReference type="PANTHER" id="PTHR18937">
    <property type="entry name" value="STRUCTURAL MAINTENANCE OF CHROMOSOMES SMC FAMILY MEMBER"/>
    <property type="match status" value="1"/>
</dbReference>
<comment type="caution">
    <text evidence="12">The sequence shown here is derived from an EMBL/GenBank/DDBJ whole genome shotgun (WGS) entry which is preliminary data.</text>
</comment>
<dbReference type="InterPro" id="IPR036277">
    <property type="entry name" value="SMC_hinge_sf"/>
</dbReference>
<feature type="coiled-coil region" evidence="10">
    <location>
        <begin position="671"/>
        <end position="781"/>
    </location>
</feature>
<dbReference type="Gene3D" id="1.10.287.1490">
    <property type="match status" value="1"/>
</dbReference>
<evidence type="ECO:0000259" key="11">
    <source>
        <dbReference type="SMART" id="SM00968"/>
    </source>
</evidence>